<name>A0AAU8JNU3_9ACTN</name>
<keyword evidence="9" id="KW-0482">Metalloprotease</keyword>
<dbReference type="GO" id="GO:0046872">
    <property type="term" value="F:metal ion binding"/>
    <property type="evidence" value="ECO:0007669"/>
    <property type="project" value="UniProtKB-KW"/>
</dbReference>
<dbReference type="Gene3D" id="3.30.2010.10">
    <property type="entry name" value="Metalloproteases ('zincins'), catalytic domain"/>
    <property type="match status" value="1"/>
</dbReference>
<dbReference type="Pfam" id="PF01435">
    <property type="entry name" value="Peptidase_M48"/>
    <property type="match status" value="1"/>
</dbReference>
<feature type="transmembrane region" description="Helical" evidence="12">
    <location>
        <begin position="553"/>
        <end position="573"/>
    </location>
</feature>
<evidence type="ECO:0000256" key="7">
    <source>
        <dbReference type="ARBA" id="ARBA00022833"/>
    </source>
</evidence>
<dbReference type="GO" id="GO:0004222">
    <property type="term" value="F:metalloendopeptidase activity"/>
    <property type="evidence" value="ECO:0007669"/>
    <property type="project" value="InterPro"/>
</dbReference>
<feature type="transmembrane region" description="Helical" evidence="12">
    <location>
        <begin position="276"/>
        <end position="293"/>
    </location>
</feature>
<evidence type="ECO:0000256" key="4">
    <source>
        <dbReference type="ARBA" id="ARBA00022692"/>
    </source>
</evidence>
<dbReference type="GO" id="GO:0006508">
    <property type="term" value="P:proteolysis"/>
    <property type="evidence" value="ECO:0007669"/>
    <property type="project" value="UniProtKB-KW"/>
</dbReference>
<feature type="transmembrane region" description="Helical" evidence="12">
    <location>
        <begin position="705"/>
        <end position="725"/>
    </location>
</feature>
<gene>
    <name evidence="14" type="ORF">ABWK59_02725</name>
</gene>
<dbReference type="CDD" id="cd07329">
    <property type="entry name" value="M56_like"/>
    <property type="match status" value="1"/>
</dbReference>
<evidence type="ECO:0000256" key="6">
    <source>
        <dbReference type="ARBA" id="ARBA00022801"/>
    </source>
</evidence>
<feature type="transmembrane region" description="Helical" evidence="12">
    <location>
        <begin position="450"/>
        <end position="467"/>
    </location>
</feature>
<feature type="transmembrane region" description="Helical" evidence="12">
    <location>
        <begin position="421"/>
        <end position="444"/>
    </location>
</feature>
<evidence type="ECO:0000256" key="1">
    <source>
        <dbReference type="ARBA" id="ARBA00001947"/>
    </source>
</evidence>
<dbReference type="AlphaFoldDB" id="A0AAU8JNU3"/>
<evidence type="ECO:0000256" key="2">
    <source>
        <dbReference type="ARBA" id="ARBA00022475"/>
    </source>
</evidence>
<dbReference type="EMBL" id="CP159872">
    <property type="protein sequence ID" value="XCM77920.1"/>
    <property type="molecule type" value="Genomic_DNA"/>
</dbReference>
<keyword evidence="4 12" id="KW-0812">Transmembrane</keyword>
<feature type="transmembrane region" description="Helical" evidence="12">
    <location>
        <begin position="232"/>
        <end position="256"/>
    </location>
</feature>
<protein>
    <submittedName>
        <fullName evidence="14">M56 family metallopeptidase</fullName>
    </submittedName>
</protein>
<keyword evidence="10 12" id="KW-0472">Membrane</keyword>
<keyword evidence="8 12" id="KW-1133">Transmembrane helix</keyword>
<feature type="transmembrane region" description="Helical" evidence="12">
    <location>
        <begin position="585"/>
        <end position="603"/>
    </location>
</feature>
<dbReference type="RefSeq" id="WP_354637650.1">
    <property type="nucleotide sequence ID" value="NZ_CP159872.1"/>
</dbReference>
<keyword evidence="2" id="KW-1003">Cell membrane</keyword>
<dbReference type="InterPro" id="IPR050083">
    <property type="entry name" value="HtpX_protease"/>
</dbReference>
<evidence type="ECO:0000313" key="14">
    <source>
        <dbReference type="EMBL" id="XCM77920.1"/>
    </source>
</evidence>
<evidence type="ECO:0000256" key="9">
    <source>
        <dbReference type="ARBA" id="ARBA00023049"/>
    </source>
</evidence>
<evidence type="ECO:0000259" key="13">
    <source>
        <dbReference type="Pfam" id="PF01435"/>
    </source>
</evidence>
<dbReference type="InterPro" id="IPR001915">
    <property type="entry name" value="Peptidase_M48"/>
</dbReference>
<evidence type="ECO:0000256" key="5">
    <source>
        <dbReference type="ARBA" id="ARBA00022723"/>
    </source>
</evidence>
<keyword evidence="5" id="KW-0479">Metal-binding</keyword>
<keyword evidence="3" id="KW-0645">Protease</keyword>
<proteinExistence type="predicted"/>
<feature type="region of interest" description="Disordered" evidence="11">
    <location>
        <begin position="1"/>
        <end position="25"/>
    </location>
</feature>
<keyword evidence="6" id="KW-0378">Hydrolase</keyword>
<dbReference type="PANTHER" id="PTHR43221:SF2">
    <property type="entry name" value="PROTEASE HTPX HOMOLOG"/>
    <property type="match status" value="1"/>
</dbReference>
<evidence type="ECO:0000256" key="8">
    <source>
        <dbReference type="ARBA" id="ARBA00022989"/>
    </source>
</evidence>
<keyword evidence="7" id="KW-0862">Zinc</keyword>
<feature type="transmembrane region" description="Helical" evidence="12">
    <location>
        <begin position="113"/>
        <end position="133"/>
    </location>
</feature>
<evidence type="ECO:0000256" key="11">
    <source>
        <dbReference type="SAM" id="MobiDB-lite"/>
    </source>
</evidence>
<evidence type="ECO:0000256" key="3">
    <source>
        <dbReference type="ARBA" id="ARBA00022670"/>
    </source>
</evidence>
<sequence length="948" mass="99909">MTTPTTPPSPPPVPPRPPEPPGCEPPPALDLRVLPAGTTLRFGLLLLAMVTTSHHMLSTLLELARRGRAAEYACRLAAGFDPDGDFLAQLGVDPAADPALRACLAAVPGDPRWPVPVATALVLVAAAVLYLLLPRWRRRSRRLVPVDGELRAELLRLAEQARLPEAPEFVVDPGRLVPGAVVFGHARRRTVCLYAGLLVTRRTDPAGFRAVLLHEFAHIRNRDVDLGYAVTALWRVFALLVALPFVVMVAGTLVGAEFGLFVGADRVFWPAARAPLVKQTDTALGMGLLVVLARADTLRHRELYADADAVALGADRRVWDVRDPVGTAARLGRPWRSHPTWAQRRRALDDPAALFTLAPLQTFLVGAAGVAVALLLPPFAGGTGGMWLAALPTALVLGVAAWRSAAYAAHRGTAAPGGLRAGLWLGAGLVAGELVVDITAGGGWFPEHPLALLVLPLGALAYVPWLVQCARLGLGRGRAVTVAALAGAVLVAAAGLVWWSGGGHLYTAGDFLVRGGMRELLAERFPGGWDGHRAELDWIAAVMPRLGVDGGSVAFVAAAGVLWALPYLLWLAGGHEGLGRTLRRGLLGGALCVVGLLAVKATLHTGRPPLGERGTGFALRYVSWLTVALWGGVVVTAAVTALASRRLWLVRALVAAGVAQACGLVAAFLLMSVDGCLGPFRTMGDSCLWVPEGSWPVVQVLAGPVLPALFGAAMAAALVRLPLAFGGRDGELPQGGRVARSGVRRAVLVGVLVGALALGPTAVRALPVGSGGGPLLPPAERPADARSERVRVFQLLMWYRVGGQQDTLALIEGYQAFAAEFRELERVVAEHPDDESVRFDGGRFGAACTTLHRAAETALGHLHIPDSGLDGPWQAALERTRRAGHHCAEVMGPDHVEQPGEADAVLEEMVGTFHPTLDAIQSVVERVSTDGPRYWPGVVRVTDPEASG</sequence>
<dbReference type="KEGG" id="kcm:ABWK59_02725"/>
<feature type="transmembrane region" description="Helical" evidence="12">
    <location>
        <begin position="623"/>
        <end position="643"/>
    </location>
</feature>
<evidence type="ECO:0000256" key="10">
    <source>
        <dbReference type="ARBA" id="ARBA00023136"/>
    </source>
</evidence>
<dbReference type="PANTHER" id="PTHR43221">
    <property type="entry name" value="PROTEASE HTPX"/>
    <property type="match status" value="1"/>
</dbReference>
<feature type="transmembrane region" description="Helical" evidence="12">
    <location>
        <begin position="650"/>
        <end position="673"/>
    </location>
</feature>
<organism evidence="14">
    <name type="scientific">Kitasatospora camelliae</name>
    <dbReference type="NCBI Taxonomy" id="3156397"/>
    <lineage>
        <taxon>Bacteria</taxon>
        <taxon>Bacillati</taxon>
        <taxon>Actinomycetota</taxon>
        <taxon>Actinomycetes</taxon>
        <taxon>Kitasatosporales</taxon>
        <taxon>Streptomycetaceae</taxon>
        <taxon>Kitasatospora</taxon>
    </lineage>
</organism>
<feature type="transmembrane region" description="Helical" evidence="12">
    <location>
        <begin position="479"/>
        <end position="499"/>
    </location>
</feature>
<feature type="domain" description="Peptidase M48" evidence="13">
    <location>
        <begin position="148"/>
        <end position="350"/>
    </location>
</feature>
<reference evidence="14" key="1">
    <citation type="submission" date="2024-06" db="EMBL/GenBank/DDBJ databases">
        <title>The genome sequences of Kitasatospora sp. strain HUAS MG31.</title>
        <authorList>
            <person name="Mo P."/>
        </authorList>
    </citation>
    <scope>NUCLEOTIDE SEQUENCE</scope>
    <source>
        <strain evidence="14">HUAS MG31</strain>
    </source>
</reference>
<feature type="transmembrane region" description="Helical" evidence="12">
    <location>
        <begin position="387"/>
        <end position="409"/>
    </location>
</feature>
<evidence type="ECO:0000256" key="12">
    <source>
        <dbReference type="SAM" id="Phobius"/>
    </source>
</evidence>
<accession>A0AAU8JNU3</accession>
<feature type="transmembrane region" description="Helical" evidence="12">
    <location>
        <begin position="746"/>
        <end position="766"/>
    </location>
</feature>
<comment type="cofactor">
    <cofactor evidence="1">
        <name>Zn(2+)</name>
        <dbReference type="ChEBI" id="CHEBI:29105"/>
    </cofactor>
</comment>
<feature type="transmembrane region" description="Helical" evidence="12">
    <location>
        <begin position="352"/>
        <end position="375"/>
    </location>
</feature>